<name>A0A7G9SNM0_9GAMM</name>
<evidence type="ECO:0000313" key="2">
    <source>
        <dbReference type="Proteomes" id="UP000515804"/>
    </source>
</evidence>
<gene>
    <name evidence="1" type="ORF">H9L16_12270</name>
</gene>
<sequence length="67" mass="7146">MSGNEPQVAWEFNFAIEQDGGGLITVDQANEFMGAIVVLAEARGLQIGGGYSAYKASSEPLFPLRPE</sequence>
<proteinExistence type="predicted"/>
<accession>A0A7G9SNM0</accession>
<evidence type="ECO:0000313" key="1">
    <source>
        <dbReference type="EMBL" id="QNN69445.1"/>
    </source>
</evidence>
<dbReference type="AlphaFoldDB" id="A0A7G9SNM0"/>
<reference evidence="1 2" key="1">
    <citation type="submission" date="2020-08" db="EMBL/GenBank/DDBJ databases">
        <title>Genome sequence of Thermomonas carbonis KCTC 42013T.</title>
        <authorList>
            <person name="Hyun D.-W."/>
            <person name="Bae J.-W."/>
        </authorList>
    </citation>
    <scope>NUCLEOTIDE SEQUENCE [LARGE SCALE GENOMIC DNA]</scope>
    <source>
        <strain evidence="1 2">KCTC 42013</strain>
    </source>
</reference>
<dbReference type="KEGG" id="tcn:H9L16_12270"/>
<protein>
    <submittedName>
        <fullName evidence="1">Uncharacterized protein</fullName>
    </submittedName>
</protein>
<dbReference type="EMBL" id="CP060719">
    <property type="protein sequence ID" value="QNN69445.1"/>
    <property type="molecule type" value="Genomic_DNA"/>
</dbReference>
<dbReference type="RefSeq" id="WP_187551964.1">
    <property type="nucleotide sequence ID" value="NZ_BMZL01000007.1"/>
</dbReference>
<dbReference type="Proteomes" id="UP000515804">
    <property type="component" value="Chromosome"/>
</dbReference>
<keyword evidence="2" id="KW-1185">Reference proteome</keyword>
<organism evidence="1 2">
    <name type="scientific">Thermomonas carbonis</name>
    <dbReference type="NCBI Taxonomy" id="1463158"/>
    <lineage>
        <taxon>Bacteria</taxon>
        <taxon>Pseudomonadati</taxon>
        <taxon>Pseudomonadota</taxon>
        <taxon>Gammaproteobacteria</taxon>
        <taxon>Lysobacterales</taxon>
        <taxon>Lysobacteraceae</taxon>
        <taxon>Thermomonas</taxon>
    </lineage>
</organism>